<keyword evidence="4 10" id="KW-0732">Signal</keyword>
<proteinExistence type="predicted"/>
<dbReference type="Proteomes" id="UP000559068">
    <property type="component" value="Unassembled WGS sequence"/>
</dbReference>
<sequence>RVKHHLSPPTVLLALLVPSGAPPVPPIPGRPLSDSEYQLFFANLQPSWKVEMSCQLRQAQGCLNPTILQLDQEENHGSIPEGPVCSDFPEVPWFQNFCSFAQYRCLKHQFYVKKPLPLHLQPAMPEVYLQDWELPMPPPALLLPTVPASLSPALGSPAQAQQGWRKRLQNSIWQLVTLTLSLDKSMGTKGSPVDPSADSDARNVSFRAKEEVQEPVPRGRSPGDVPQAVLLIQSLSRAPKSIHTHPPPHSLHTGSADTSVPPCRLAKSPGVLWERIFCPVWGCLPSFQFLTKGLSLQLGRRDLTFSTPFSVSLLALKNDEAVMILCYAVLEGDCLSSMVTRAWKELEGRVLGFGDSVCDSLGRSHRDLCPNCAFCSLKREQCHNIRTLRRVHCQPGSFSPYINPQISAQHQAAANQLSSPEVSEYPGMEALRGLRLEYWCSRMATRGCEDPRVALWLKAEYTTFQDGDAPSQVGAQWVLPSLLLLFFPCSSFPCPQICDSNGVQHPDYCAFKSHQCLQQNLYNQKVSRHGCHRNETYRVLSKKEGQEEVWLWQQRFLSLTKG</sequence>
<evidence type="ECO:0000313" key="12">
    <source>
        <dbReference type="Proteomes" id="UP000559068"/>
    </source>
</evidence>
<comment type="caution">
    <text evidence="11">The sequence shown here is derived from an EMBL/GenBank/DDBJ whole genome shotgun (WGS) entry which is preliminary data.</text>
</comment>
<evidence type="ECO:0000256" key="2">
    <source>
        <dbReference type="ARBA" id="ARBA00018940"/>
    </source>
</evidence>
<evidence type="ECO:0000256" key="9">
    <source>
        <dbReference type="SAM" id="MobiDB-lite"/>
    </source>
</evidence>
<evidence type="ECO:0000256" key="6">
    <source>
        <dbReference type="ARBA" id="ARBA00032734"/>
    </source>
</evidence>
<comment type="subcellular location">
    <subcellularLocation>
        <location evidence="1">Cytoplasmic vesicle</location>
        <location evidence="1">Secretory vesicle</location>
        <location evidence="1">Acrosome</location>
    </subcellularLocation>
</comment>
<keyword evidence="12" id="KW-1185">Reference proteome</keyword>
<feature type="signal peptide" evidence="10">
    <location>
        <begin position="1"/>
        <end position="21"/>
    </location>
</feature>
<gene>
    <name evidence="11" type="primary">Acrbp_1</name>
    <name evidence="11" type="ORF">AEGBEN_R01038</name>
</gene>
<evidence type="ECO:0000313" key="11">
    <source>
        <dbReference type="EMBL" id="NWX17055.1"/>
    </source>
</evidence>
<evidence type="ECO:0000256" key="4">
    <source>
        <dbReference type="ARBA" id="ARBA00022729"/>
    </source>
</evidence>
<dbReference type="GO" id="GO:0005634">
    <property type="term" value="C:nucleus"/>
    <property type="evidence" value="ECO:0007669"/>
    <property type="project" value="TreeGrafter"/>
</dbReference>
<name>A0A7K6U4I1_9AVES</name>
<dbReference type="EMBL" id="VZRW01006168">
    <property type="protein sequence ID" value="NWX17055.1"/>
    <property type="molecule type" value="Genomic_DNA"/>
</dbReference>
<evidence type="ECO:0000256" key="1">
    <source>
        <dbReference type="ARBA" id="ARBA00004218"/>
    </source>
</evidence>
<organism evidence="11 12">
    <name type="scientific">Aegotheles bennettii</name>
    <dbReference type="NCBI Taxonomy" id="48278"/>
    <lineage>
        <taxon>Eukaryota</taxon>
        <taxon>Metazoa</taxon>
        <taxon>Chordata</taxon>
        <taxon>Craniata</taxon>
        <taxon>Vertebrata</taxon>
        <taxon>Euteleostomi</taxon>
        <taxon>Archelosauria</taxon>
        <taxon>Archosauria</taxon>
        <taxon>Dinosauria</taxon>
        <taxon>Saurischia</taxon>
        <taxon>Theropoda</taxon>
        <taxon>Coelurosauria</taxon>
        <taxon>Aves</taxon>
        <taxon>Neognathae</taxon>
        <taxon>Neoaves</taxon>
        <taxon>Strisores</taxon>
        <taxon>Caprimulgiformes</taxon>
        <taxon>Aegothelidae</taxon>
        <taxon>Aegotheles</taxon>
    </lineage>
</organism>
<dbReference type="Pfam" id="PF07222">
    <property type="entry name" value="PBP_sp32"/>
    <property type="match status" value="1"/>
</dbReference>
<dbReference type="InterPro" id="IPR009865">
    <property type="entry name" value="Proacrosin-bd"/>
</dbReference>
<reference evidence="11 12" key="1">
    <citation type="submission" date="2019-09" db="EMBL/GenBank/DDBJ databases">
        <title>Bird 10,000 Genomes (B10K) Project - Family phase.</title>
        <authorList>
            <person name="Zhang G."/>
        </authorList>
    </citation>
    <scope>NUCLEOTIDE SEQUENCE [LARGE SCALE GENOMIC DNA]</scope>
    <source>
        <strain evidence="11">B10K-DU-029-76</strain>
        <tissue evidence="11">Heart</tissue>
    </source>
</reference>
<keyword evidence="5" id="KW-0968">Cytoplasmic vesicle</keyword>
<feature type="non-terminal residue" evidence="11">
    <location>
        <position position="1"/>
    </location>
</feature>
<dbReference type="OrthoDB" id="9009946at2759"/>
<dbReference type="GO" id="GO:0001669">
    <property type="term" value="C:acrosomal vesicle"/>
    <property type="evidence" value="ECO:0007669"/>
    <property type="project" value="UniProtKB-SubCell"/>
</dbReference>
<evidence type="ECO:0000256" key="3">
    <source>
        <dbReference type="ARBA" id="ARBA00022553"/>
    </source>
</evidence>
<feature type="non-terminal residue" evidence="11">
    <location>
        <position position="562"/>
    </location>
</feature>
<evidence type="ECO:0000256" key="10">
    <source>
        <dbReference type="SAM" id="SignalP"/>
    </source>
</evidence>
<dbReference type="CDD" id="cd01670">
    <property type="entry name" value="Death"/>
    <property type="match status" value="1"/>
</dbReference>
<dbReference type="PANTHER" id="PTHR21362:SF1">
    <property type="entry name" value="ACROSIN-BINDING PROTEIN"/>
    <property type="match status" value="1"/>
</dbReference>
<evidence type="ECO:0000256" key="7">
    <source>
        <dbReference type="ARBA" id="ARBA00033453"/>
    </source>
</evidence>
<keyword evidence="3" id="KW-0597">Phosphoprotein</keyword>
<dbReference type="AlphaFoldDB" id="A0A7K6U4I1"/>
<dbReference type="PANTHER" id="PTHR21362">
    <property type="entry name" value="ACROSIN-BINDING PROTEIN"/>
    <property type="match status" value="1"/>
</dbReference>
<feature type="chain" id="PRO_5029777310" description="Acrosin-binding protein" evidence="10">
    <location>
        <begin position="22"/>
        <end position="562"/>
    </location>
</feature>
<feature type="region of interest" description="Disordered" evidence="9">
    <location>
        <begin position="240"/>
        <end position="259"/>
    </location>
</feature>
<evidence type="ECO:0000256" key="8">
    <source>
        <dbReference type="ARBA" id="ARBA00045517"/>
    </source>
</evidence>
<protein>
    <recommendedName>
        <fullName evidence="2">Acrosin-binding protein</fullName>
    </recommendedName>
    <alternativeName>
        <fullName evidence="6">Acrosin-binding protein, 60 kDa form</fullName>
    </alternativeName>
    <alternativeName>
        <fullName evidence="7">Proacrosin-binding protein sp32</fullName>
    </alternativeName>
</protein>
<evidence type="ECO:0000256" key="5">
    <source>
        <dbReference type="ARBA" id="ARBA00023329"/>
    </source>
</evidence>
<accession>A0A7K6U4I1</accession>
<comment type="function">
    <text evidence="8">Acrosomal protein that maintains proacrosin (pro-ACR) as an enzymatically inactive zymogen in the acrosome. Involved also in the acrosome formation.</text>
</comment>